<proteinExistence type="predicted"/>
<protein>
    <submittedName>
        <fullName evidence="1">Secreted cellulose binding protein</fullName>
    </submittedName>
</protein>
<dbReference type="PANTHER" id="PTHR34823:SF1">
    <property type="entry name" value="CHITIN-BINDING TYPE-4 DOMAIN-CONTAINING PROTEIN"/>
    <property type="match status" value="1"/>
</dbReference>
<dbReference type="PANTHER" id="PTHR34823">
    <property type="entry name" value="GLCNAC-BINDING PROTEIN A"/>
    <property type="match status" value="1"/>
</dbReference>
<dbReference type="KEGG" id="sls:SLINC_0130"/>
<dbReference type="InterPro" id="IPR004302">
    <property type="entry name" value="Cellulose/chitin-bd_N"/>
</dbReference>
<dbReference type="InterPro" id="IPR051024">
    <property type="entry name" value="GlcNAc_Chitin_IntDeg"/>
</dbReference>
<evidence type="ECO:0000313" key="2">
    <source>
        <dbReference type="Proteomes" id="UP000092598"/>
    </source>
</evidence>
<dbReference type="PATRIC" id="fig|1915.4.peg.176"/>
<dbReference type="CDD" id="cd21177">
    <property type="entry name" value="LPMO_AA10"/>
    <property type="match status" value="1"/>
</dbReference>
<gene>
    <name evidence="1" type="ORF">SLINC_0130</name>
</gene>
<dbReference type="Proteomes" id="UP000092598">
    <property type="component" value="Chromosome"/>
</dbReference>
<dbReference type="RefSeq" id="WP_067444709.1">
    <property type="nucleotide sequence ID" value="NZ_CP016438.1"/>
</dbReference>
<dbReference type="AlphaFoldDB" id="A0A1B1M1N1"/>
<evidence type="ECO:0000313" key="1">
    <source>
        <dbReference type="EMBL" id="ANS62354.1"/>
    </source>
</evidence>
<dbReference type="SUPFAM" id="SSF81296">
    <property type="entry name" value="E set domains"/>
    <property type="match status" value="1"/>
</dbReference>
<dbReference type="EMBL" id="CP016438">
    <property type="protein sequence ID" value="ANS62354.1"/>
    <property type="molecule type" value="Genomic_DNA"/>
</dbReference>
<dbReference type="OrthoDB" id="5179374at2"/>
<reference evidence="1 2" key="1">
    <citation type="submission" date="2016-07" db="EMBL/GenBank/DDBJ databases">
        <title>Enhancement of antibiotic productionsby engineered nitrateutilization in actinobacteria.</title>
        <authorList>
            <person name="Meng S.C."/>
        </authorList>
    </citation>
    <scope>NUCLEOTIDE SEQUENCE [LARGE SCALE GENOMIC DNA]</scope>
    <source>
        <strain evidence="1 2">NRRL 2936</strain>
    </source>
</reference>
<dbReference type="InterPro" id="IPR014756">
    <property type="entry name" value="Ig_E-set"/>
</dbReference>
<accession>A0A1B1M1N1</accession>
<organism evidence="1 2">
    <name type="scientific">Streptomyces lincolnensis</name>
    <dbReference type="NCBI Taxonomy" id="1915"/>
    <lineage>
        <taxon>Bacteria</taxon>
        <taxon>Bacillati</taxon>
        <taxon>Actinomycetota</taxon>
        <taxon>Actinomycetes</taxon>
        <taxon>Kitasatosporales</taxon>
        <taxon>Streptomycetaceae</taxon>
        <taxon>Streptomyces</taxon>
    </lineage>
</organism>
<dbReference type="STRING" id="1915.SLINC_0130"/>
<name>A0A1B1M1N1_STRLN</name>
<dbReference type="Pfam" id="PF03067">
    <property type="entry name" value="LPMO_10"/>
    <property type="match status" value="1"/>
</dbReference>
<sequence length="333" mass="34688">MIIGHVGRSWKRLRFHRLFALLGALLLALAVVSLPSPAAAHGVAMGPGSRTYLCYLDLLQNGSTQMPSNPACRAAVQQAGTTPLYNWFAVLDSNAGGRSAGYVPDGKLCSAGDRSPYNFSPYNAARTDWPKTHLTSGSNIQINYSNWAHHPGKFEVYITKNGWSPTTPLAWGHLTHLQTVTDPPQTSGPGSVGGHYYWDLRLPARSGPHMLFVQWIRSDSQENFFSCSDVVFDGGQGEVTGLGGGRTTADAIAAKAAKAAGSTGIQAAAAHTGHGAHAAAAPDVDAVNAAGKATSGSPLTALAGSLAGAAVLVACAGAAFHRGRRRPQADARP</sequence>
<keyword evidence="2" id="KW-1185">Reference proteome</keyword>
<dbReference type="Gene3D" id="2.70.50.50">
    <property type="entry name" value="chitin-binding protein cbp21"/>
    <property type="match status" value="1"/>
</dbReference>